<dbReference type="Pfam" id="PF08378">
    <property type="entry name" value="NERD"/>
    <property type="match status" value="1"/>
</dbReference>
<accession>A0A9W6W7E1</accession>
<organism evidence="2 3">
    <name type="scientific">Actinorhabdospora filicis</name>
    <dbReference type="NCBI Taxonomy" id="1785913"/>
    <lineage>
        <taxon>Bacteria</taxon>
        <taxon>Bacillati</taxon>
        <taxon>Actinomycetota</taxon>
        <taxon>Actinomycetes</taxon>
        <taxon>Micromonosporales</taxon>
        <taxon>Micromonosporaceae</taxon>
        <taxon>Actinorhabdospora</taxon>
    </lineage>
</organism>
<dbReference type="SUPFAM" id="SSF52540">
    <property type="entry name" value="P-loop containing nucleoside triphosphate hydrolases"/>
    <property type="match status" value="1"/>
</dbReference>
<name>A0A9W6W7E1_9ACTN</name>
<evidence type="ECO:0000313" key="3">
    <source>
        <dbReference type="Proteomes" id="UP001165079"/>
    </source>
</evidence>
<reference evidence="2" key="1">
    <citation type="submission" date="2023-03" db="EMBL/GenBank/DDBJ databases">
        <title>Actinorhabdospora filicis NBRC 111898.</title>
        <authorList>
            <person name="Ichikawa N."/>
            <person name="Sato H."/>
            <person name="Tonouchi N."/>
        </authorList>
    </citation>
    <scope>NUCLEOTIDE SEQUENCE</scope>
    <source>
        <strain evidence="2">NBRC 111898</strain>
    </source>
</reference>
<dbReference type="InterPro" id="IPR003593">
    <property type="entry name" value="AAA+_ATPase"/>
</dbReference>
<dbReference type="SMART" id="SM00382">
    <property type="entry name" value="AAA"/>
    <property type="match status" value="1"/>
</dbReference>
<dbReference type="AlphaFoldDB" id="A0A9W6W7E1"/>
<dbReference type="Proteomes" id="UP001165079">
    <property type="component" value="Unassembled WGS sequence"/>
</dbReference>
<proteinExistence type="predicted"/>
<gene>
    <name evidence="2" type="ORF">Afil01_02030</name>
</gene>
<dbReference type="Pfam" id="PF13538">
    <property type="entry name" value="UvrD_C_2"/>
    <property type="match status" value="1"/>
</dbReference>
<dbReference type="InterPro" id="IPR027417">
    <property type="entry name" value="P-loop_NTPase"/>
</dbReference>
<feature type="domain" description="NERD" evidence="1">
    <location>
        <begin position="12"/>
        <end position="129"/>
    </location>
</feature>
<sequence>MRMIPSVFDQTNSSSAERRMFHLLASLVIDGWEYCFHSVNLPVHEKQRECEIDFLLLGERGILVIEVKGGAVACVDGAWTTTSRNGRSHTVTRSPFDQAREARHALEKRLATIAGKDIADTMVFGHCVAFPEIDFDVDGVEWDSATVIHRPQLAAGQLASALDLAGRYWERKQSHRAPLTTDTVADLCQAIRPMFDRVQGFRTQGRLIEAQLHRLTEQQYRMLDLSAANPRLLIEGGAGTGKTLLAAELARRSAPTGTKAALTCHSNILASFLQRQKGILAENVIPFALLKDAGPGTVGTLIVDEAQDVINERDLDVIDRVLRGGLADGNWTFLLDVNNQRGLVGAFEDSAMERLSALRPARMKLTENCRNTPPIVTATRDRTAADVGLNTMGFGDPVEFVEAGRAEAAVRAARVLDEFEEGGVAMHDVVLLSPVPFRESLFGMLPSAWRARVDVLDLLRHRRLETGRIGFARVADFKGLERRYVLLEEPADLGTAEARRVLYVGMTRARAGLWIFTTGTGEV</sequence>
<evidence type="ECO:0000259" key="1">
    <source>
        <dbReference type="PROSITE" id="PS50965"/>
    </source>
</evidence>
<dbReference type="InterPro" id="IPR011528">
    <property type="entry name" value="NERD"/>
</dbReference>
<dbReference type="InterPro" id="IPR027785">
    <property type="entry name" value="UvrD-like_helicase_C"/>
</dbReference>
<keyword evidence="3" id="KW-1185">Reference proteome</keyword>
<comment type="caution">
    <text evidence="2">The sequence shown here is derived from an EMBL/GenBank/DDBJ whole genome shotgun (WGS) entry which is preliminary data.</text>
</comment>
<evidence type="ECO:0000313" key="2">
    <source>
        <dbReference type="EMBL" id="GLZ75396.1"/>
    </source>
</evidence>
<protein>
    <recommendedName>
        <fullName evidence="1">NERD domain-containing protein</fullName>
    </recommendedName>
</protein>
<dbReference type="Gene3D" id="3.40.50.300">
    <property type="entry name" value="P-loop containing nucleotide triphosphate hydrolases"/>
    <property type="match status" value="2"/>
</dbReference>
<dbReference type="PROSITE" id="PS50965">
    <property type="entry name" value="NERD"/>
    <property type="match status" value="1"/>
</dbReference>
<dbReference type="EMBL" id="BSTX01000001">
    <property type="protein sequence ID" value="GLZ75396.1"/>
    <property type="molecule type" value="Genomic_DNA"/>
</dbReference>